<dbReference type="Proteomes" id="UP000009168">
    <property type="component" value="Unassembled WGS sequence"/>
</dbReference>
<dbReference type="GeneID" id="24442512"/>
<name>W7WXM1_TETTS</name>
<protein>
    <submittedName>
        <fullName evidence="2">Transmembrane protein, putative</fullName>
    </submittedName>
</protein>
<keyword evidence="1" id="KW-0472">Membrane</keyword>
<reference evidence="3" key="1">
    <citation type="journal article" date="2006" name="PLoS Biol.">
        <title>Macronuclear genome sequence of the ciliate Tetrahymena thermophila, a model eukaryote.</title>
        <authorList>
            <person name="Eisen J.A."/>
            <person name="Coyne R.S."/>
            <person name="Wu M."/>
            <person name="Wu D."/>
            <person name="Thiagarajan M."/>
            <person name="Wortman J.R."/>
            <person name="Badger J.H."/>
            <person name="Ren Q."/>
            <person name="Amedeo P."/>
            <person name="Jones K.M."/>
            <person name="Tallon L.J."/>
            <person name="Delcher A.L."/>
            <person name="Salzberg S.L."/>
            <person name="Silva J.C."/>
            <person name="Haas B.J."/>
            <person name="Majoros W.H."/>
            <person name="Farzad M."/>
            <person name="Carlton J.M."/>
            <person name="Smith R.K. Jr."/>
            <person name="Garg J."/>
            <person name="Pearlman R.E."/>
            <person name="Karrer K.M."/>
            <person name="Sun L."/>
            <person name="Manning G."/>
            <person name="Elde N.C."/>
            <person name="Turkewitz A.P."/>
            <person name="Asai D.J."/>
            <person name="Wilkes D.E."/>
            <person name="Wang Y."/>
            <person name="Cai H."/>
            <person name="Collins K."/>
            <person name="Stewart B.A."/>
            <person name="Lee S.R."/>
            <person name="Wilamowska K."/>
            <person name="Weinberg Z."/>
            <person name="Ruzzo W.L."/>
            <person name="Wloga D."/>
            <person name="Gaertig J."/>
            <person name="Frankel J."/>
            <person name="Tsao C.-C."/>
            <person name="Gorovsky M.A."/>
            <person name="Keeling P.J."/>
            <person name="Waller R.F."/>
            <person name="Patron N.J."/>
            <person name="Cherry J.M."/>
            <person name="Stover N.A."/>
            <person name="Krieger C.J."/>
            <person name="del Toro C."/>
            <person name="Ryder H.F."/>
            <person name="Williamson S.C."/>
            <person name="Barbeau R.A."/>
            <person name="Hamilton E.P."/>
            <person name="Orias E."/>
        </authorList>
    </citation>
    <scope>NUCLEOTIDE SEQUENCE [LARGE SCALE GENOMIC DNA]</scope>
    <source>
        <strain evidence="3">SB210</strain>
    </source>
</reference>
<dbReference type="InParanoid" id="W7WXM1"/>
<feature type="transmembrane region" description="Helical" evidence="1">
    <location>
        <begin position="90"/>
        <end position="109"/>
    </location>
</feature>
<accession>W7WXM1</accession>
<keyword evidence="3" id="KW-1185">Reference proteome</keyword>
<keyword evidence="1" id="KW-1133">Transmembrane helix</keyword>
<dbReference type="AlphaFoldDB" id="W7WXM1"/>
<evidence type="ECO:0000313" key="2">
    <source>
        <dbReference type="EMBL" id="EWS71580.1"/>
    </source>
</evidence>
<gene>
    <name evidence="2" type="ORF">TTHERM_001679238</name>
</gene>
<dbReference type="EMBL" id="GG662388">
    <property type="protein sequence ID" value="EWS71580.1"/>
    <property type="molecule type" value="Genomic_DNA"/>
</dbReference>
<keyword evidence="1 2" id="KW-0812">Transmembrane</keyword>
<sequence>MEIRQVTVVDRYIIRNLLISQIGSEKRQKQIYNKIKEWNIQWILYLKKENQWKLSFDKNQFVSQKDKKLGIHGDQQGIFFTFQLIKLSILYYYYCYYYKIILFLFINYINVNMTDSTIF</sequence>
<evidence type="ECO:0000313" key="3">
    <source>
        <dbReference type="Proteomes" id="UP000009168"/>
    </source>
</evidence>
<dbReference type="RefSeq" id="XP_012655884.1">
    <property type="nucleotide sequence ID" value="XM_012800430.1"/>
</dbReference>
<dbReference type="KEGG" id="tet:TTHERM_001679238"/>
<organism evidence="2 3">
    <name type="scientific">Tetrahymena thermophila (strain SB210)</name>
    <dbReference type="NCBI Taxonomy" id="312017"/>
    <lineage>
        <taxon>Eukaryota</taxon>
        <taxon>Sar</taxon>
        <taxon>Alveolata</taxon>
        <taxon>Ciliophora</taxon>
        <taxon>Intramacronucleata</taxon>
        <taxon>Oligohymenophorea</taxon>
        <taxon>Hymenostomatida</taxon>
        <taxon>Tetrahymenina</taxon>
        <taxon>Tetrahymenidae</taxon>
        <taxon>Tetrahymena</taxon>
    </lineage>
</organism>
<proteinExistence type="predicted"/>
<evidence type="ECO:0000256" key="1">
    <source>
        <dbReference type="SAM" id="Phobius"/>
    </source>
</evidence>